<evidence type="ECO:0000313" key="2">
    <source>
        <dbReference type="EMBL" id="KIK36822.1"/>
    </source>
</evidence>
<name>A0A0D0ARB2_9AGAM</name>
<dbReference type="Proteomes" id="UP000054485">
    <property type="component" value="Unassembled WGS sequence"/>
</dbReference>
<dbReference type="EMBL" id="KN835496">
    <property type="protein sequence ID" value="KIK36822.1"/>
    <property type="molecule type" value="Genomic_DNA"/>
</dbReference>
<dbReference type="HOGENOM" id="CLU_3015773_0_0_1"/>
<feature type="transmembrane region" description="Helical" evidence="1">
    <location>
        <begin position="18"/>
        <end position="39"/>
    </location>
</feature>
<reference evidence="3" key="2">
    <citation type="submission" date="2015-01" db="EMBL/GenBank/DDBJ databases">
        <title>Evolutionary Origins and Diversification of the Mycorrhizal Mutualists.</title>
        <authorList>
            <consortium name="DOE Joint Genome Institute"/>
            <consortium name="Mycorrhizal Genomics Consortium"/>
            <person name="Kohler A."/>
            <person name="Kuo A."/>
            <person name="Nagy L.G."/>
            <person name="Floudas D."/>
            <person name="Copeland A."/>
            <person name="Barry K.W."/>
            <person name="Cichocki N."/>
            <person name="Veneault-Fourrey C."/>
            <person name="LaButti K."/>
            <person name="Lindquist E.A."/>
            <person name="Lipzen A."/>
            <person name="Lundell T."/>
            <person name="Morin E."/>
            <person name="Murat C."/>
            <person name="Riley R."/>
            <person name="Ohm R."/>
            <person name="Sun H."/>
            <person name="Tunlid A."/>
            <person name="Henrissat B."/>
            <person name="Grigoriev I.V."/>
            <person name="Hibbett D.S."/>
            <person name="Martin F."/>
        </authorList>
    </citation>
    <scope>NUCLEOTIDE SEQUENCE [LARGE SCALE GENOMIC DNA]</scope>
    <source>
        <strain evidence="3">UH-Slu-Lm8-n1</strain>
    </source>
</reference>
<keyword evidence="3" id="KW-1185">Reference proteome</keyword>
<gene>
    <name evidence="2" type="ORF">CY34DRAFT_810939</name>
</gene>
<reference evidence="2 3" key="1">
    <citation type="submission" date="2014-04" db="EMBL/GenBank/DDBJ databases">
        <authorList>
            <consortium name="DOE Joint Genome Institute"/>
            <person name="Kuo A."/>
            <person name="Ruytinx J."/>
            <person name="Rineau F."/>
            <person name="Colpaert J."/>
            <person name="Kohler A."/>
            <person name="Nagy L.G."/>
            <person name="Floudas D."/>
            <person name="Copeland A."/>
            <person name="Barry K.W."/>
            <person name="Cichocki N."/>
            <person name="Veneault-Fourrey C."/>
            <person name="LaButti K."/>
            <person name="Lindquist E.A."/>
            <person name="Lipzen A."/>
            <person name="Lundell T."/>
            <person name="Morin E."/>
            <person name="Murat C."/>
            <person name="Sun H."/>
            <person name="Tunlid A."/>
            <person name="Henrissat B."/>
            <person name="Grigoriev I.V."/>
            <person name="Hibbett D.S."/>
            <person name="Martin F."/>
            <person name="Nordberg H.P."/>
            <person name="Cantor M.N."/>
            <person name="Hua S.X."/>
        </authorList>
    </citation>
    <scope>NUCLEOTIDE SEQUENCE [LARGE SCALE GENOMIC DNA]</scope>
    <source>
        <strain evidence="2 3">UH-Slu-Lm8-n1</strain>
    </source>
</reference>
<dbReference type="InParanoid" id="A0A0D0ARB2"/>
<evidence type="ECO:0000313" key="3">
    <source>
        <dbReference type="Proteomes" id="UP000054485"/>
    </source>
</evidence>
<keyword evidence="1" id="KW-0812">Transmembrane</keyword>
<dbReference type="AlphaFoldDB" id="A0A0D0ARB2"/>
<organism evidence="2 3">
    <name type="scientific">Suillus luteus UH-Slu-Lm8-n1</name>
    <dbReference type="NCBI Taxonomy" id="930992"/>
    <lineage>
        <taxon>Eukaryota</taxon>
        <taxon>Fungi</taxon>
        <taxon>Dikarya</taxon>
        <taxon>Basidiomycota</taxon>
        <taxon>Agaricomycotina</taxon>
        <taxon>Agaricomycetes</taxon>
        <taxon>Agaricomycetidae</taxon>
        <taxon>Boletales</taxon>
        <taxon>Suillineae</taxon>
        <taxon>Suillaceae</taxon>
        <taxon>Suillus</taxon>
    </lineage>
</organism>
<protein>
    <submittedName>
        <fullName evidence="2">Uncharacterized protein</fullName>
    </submittedName>
</protein>
<sequence>MIQKFTGERYHVPVFWPAWPAACHCSSVSMVFVGGYLDVKLGNRKRDEMTAASIWA</sequence>
<proteinExistence type="predicted"/>
<evidence type="ECO:0000256" key="1">
    <source>
        <dbReference type="SAM" id="Phobius"/>
    </source>
</evidence>
<keyword evidence="1" id="KW-0472">Membrane</keyword>
<accession>A0A0D0ARB2</accession>
<keyword evidence="1" id="KW-1133">Transmembrane helix</keyword>